<dbReference type="Gene3D" id="3.30.470.160">
    <property type="entry name" value="Inositol polyphosphate kinase"/>
    <property type="match status" value="1"/>
</dbReference>
<keyword evidence="3" id="KW-0547">Nucleotide-binding</keyword>
<dbReference type="EC" id="2.7.-.-" evidence="6"/>
<protein>
    <recommendedName>
        <fullName evidence="6">Kinase</fullName>
        <ecNumber evidence="6">2.7.-.-</ecNumber>
    </recommendedName>
</protein>
<dbReference type="AlphaFoldDB" id="V9KP30"/>
<dbReference type="SUPFAM" id="SSF56104">
    <property type="entry name" value="SAICAR synthase-like"/>
    <property type="match status" value="1"/>
</dbReference>
<dbReference type="RefSeq" id="XP_042198211.1">
    <property type="nucleotide sequence ID" value="XM_042342277.1"/>
</dbReference>
<dbReference type="GO" id="GO:0000828">
    <property type="term" value="F:inositol hexakisphosphate kinase activity"/>
    <property type="evidence" value="ECO:0007669"/>
    <property type="project" value="TreeGrafter"/>
</dbReference>
<dbReference type="GO" id="GO:0005524">
    <property type="term" value="F:ATP binding"/>
    <property type="evidence" value="ECO:0007669"/>
    <property type="project" value="UniProtKB-KW"/>
</dbReference>
<reference evidence="8" key="1">
    <citation type="journal article" date="2014" name="Nature">
        <title>Elephant shark genome provides unique insights into gnathostome evolution.</title>
        <authorList>
            <consortium name="International Elephant Shark Genome Sequencing Consortium"/>
            <person name="Venkatesh B."/>
            <person name="Lee A.P."/>
            <person name="Ravi V."/>
            <person name="Maurya A.K."/>
            <person name="Lian M.M."/>
            <person name="Swann J.B."/>
            <person name="Ohta Y."/>
            <person name="Flajnik M.F."/>
            <person name="Sutoh Y."/>
            <person name="Kasahara M."/>
            <person name="Hoon S."/>
            <person name="Gangu V."/>
            <person name="Roy S.W."/>
            <person name="Irimia M."/>
            <person name="Korzh V."/>
            <person name="Kondrychyn I."/>
            <person name="Lim Z.W."/>
            <person name="Tay B.H."/>
            <person name="Tohari S."/>
            <person name="Kong K.W."/>
            <person name="Ho S."/>
            <person name="Lorente-Galdos B."/>
            <person name="Quilez J."/>
            <person name="Marques-Bonet T."/>
            <person name="Raney B.J."/>
            <person name="Ingham P.W."/>
            <person name="Tay A."/>
            <person name="Hillier L.W."/>
            <person name="Minx P."/>
            <person name="Boehm T."/>
            <person name="Wilson R.K."/>
            <person name="Brenner S."/>
            <person name="Warren W.C."/>
        </authorList>
    </citation>
    <scope>NUCLEOTIDE SEQUENCE</scope>
    <source>
        <tissue evidence="8">Heart</tissue>
    </source>
</reference>
<dbReference type="GO" id="GO:0005737">
    <property type="term" value="C:cytoplasm"/>
    <property type="evidence" value="ECO:0007669"/>
    <property type="project" value="TreeGrafter"/>
</dbReference>
<feature type="region of interest" description="Disordered" evidence="7">
    <location>
        <begin position="92"/>
        <end position="122"/>
    </location>
</feature>
<keyword evidence="2 6" id="KW-0808">Transferase</keyword>
<sequence length="427" mass="48248">MYLLDSVEMTDPQKRILEPFVHQVGGHTSMMKYDDTTICKPLISQEQLFYESLPQEMKPFTPQYKGTISVCLEKDSSGQLSLVACPQAQKISGAEKGGPEAPAMAKRKHKRGSQRVMGSSDHSAGIIESSQLEGSSHDSSYTSSRALRLAVRICSGNLFQMMDGNQGSNSEKNCFNPWSLQCHREQLSRMCSESKEKKLYRFLLLENVVSQFKCPSILDLKMGTRQHGDDASEEKKARHIQKCEQSTSASLGVRICGMQIYQPESGHFLCRNKYYGRSLSTEGFKQSLYQFLHNGTYLRKDLIEPVLLRLKALKAVIEKQSSYRFYSSSLLIIYDGKEMKAEQKRNSAEIQMHKLSCNNCNCNLFSDVSPQPGNGSAKIEVHMIDFAHTTYKDFQSYQGTHDGPDKGYIFGLDNLIQILQTLRDETE</sequence>
<dbReference type="Pfam" id="PF03770">
    <property type="entry name" value="IPK"/>
    <property type="match status" value="1"/>
</dbReference>
<dbReference type="PANTHER" id="PTHR12400:SF40">
    <property type="entry name" value="INOSITOL HEXAKISPHOSPHATE KINASE 3"/>
    <property type="match status" value="1"/>
</dbReference>
<evidence type="ECO:0000256" key="1">
    <source>
        <dbReference type="ARBA" id="ARBA00007374"/>
    </source>
</evidence>
<evidence type="ECO:0000313" key="8">
    <source>
        <dbReference type="EMBL" id="AFP00030.1"/>
    </source>
</evidence>
<keyword evidence="4 6" id="KW-0418">Kinase</keyword>
<dbReference type="GO" id="GO:0046854">
    <property type="term" value="P:phosphatidylinositol phosphate biosynthetic process"/>
    <property type="evidence" value="ECO:0007669"/>
    <property type="project" value="TreeGrafter"/>
</dbReference>
<dbReference type="PANTHER" id="PTHR12400">
    <property type="entry name" value="INOSITOL POLYPHOSPHATE KINASE"/>
    <property type="match status" value="1"/>
</dbReference>
<evidence type="ECO:0000256" key="2">
    <source>
        <dbReference type="ARBA" id="ARBA00022679"/>
    </source>
</evidence>
<dbReference type="OrthoDB" id="2573163at2759"/>
<dbReference type="KEGG" id="cmk:103179118"/>
<keyword evidence="5" id="KW-0067">ATP-binding</keyword>
<evidence type="ECO:0000256" key="7">
    <source>
        <dbReference type="SAM" id="MobiDB-lite"/>
    </source>
</evidence>
<evidence type="ECO:0000256" key="6">
    <source>
        <dbReference type="RuleBase" id="RU363090"/>
    </source>
</evidence>
<name>V9KP30_CALMI</name>
<dbReference type="GO" id="GO:0005634">
    <property type="term" value="C:nucleus"/>
    <property type="evidence" value="ECO:0007669"/>
    <property type="project" value="TreeGrafter"/>
</dbReference>
<accession>V9KP30</accession>
<organism evidence="8">
    <name type="scientific">Callorhinchus milii</name>
    <name type="common">Ghost shark</name>
    <dbReference type="NCBI Taxonomy" id="7868"/>
    <lineage>
        <taxon>Eukaryota</taxon>
        <taxon>Metazoa</taxon>
        <taxon>Chordata</taxon>
        <taxon>Craniata</taxon>
        <taxon>Vertebrata</taxon>
        <taxon>Chondrichthyes</taxon>
        <taxon>Holocephali</taxon>
        <taxon>Chimaeriformes</taxon>
        <taxon>Callorhinchidae</taxon>
        <taxon>Callorhinchus</taxon>
    </lineage>
</organism>
<evidence type="ECO:0000256" key="3">
    <source>
        <dbReference type="ARBA" id="ARBA00022741"/>
    </source>
</evidence>
<dbReference type="EMBL" id="JW867512">
    <property type="protein sequence ID" value="AFP00030.1"/>
    <property type="molecule type" value="mRNA"/>
</dbReference>
<dbReference type="InterPro" id="IPR005522">
    <property type="entry name" value="IPK"/>
</dbReference>
<evidence type="ECO:0000256" key="4">
    <source>
        <dbReference type="ARBA" id="ARBA00022777"/>
    </source>
</evidence>
<dbReference type="GO" id="GO:0032958">
    <property type="term" value="P:inositol phosphate biosynthetic process"/>
    <property type="evidence" value="ECO:0007669"/>
    <property type="project" value="InterPro"/>
</dbReference>
<proteinExistence type="evidence at transcript level"/>
<dbReference type="FunFam" id="3.30.470.160:FF:000002">
    <property type="entry name" value="Kinase"/>
    <property type="match status" value="1"/>
</dbReference>
<comment type="similarity">
    <text evidence="1 6">Belongs to the inositol phosphokinase (IPK) family.</text>
</comment>
<dbReference type="InterPro" id="IPR038286">
    <property type="entry name" value="IPK_sf"/>
</dbReference>
<evidence type="ECO:0000256" key="5">
    <source>
        <dbReference type="ARBA" id="ARBA00022840"/>
    </source>
</evidence>
<dbReference type="GeneID" id="103179118"/>
<dbReference type="RefSeq" id="XP_007892416.2">
    <property type="nucleotide sequence ID" value="XM_007894225.2"/>
</dbReference>